<dbReference type="Pfam" id="PF05598">
    <property type="entry name" value="DUF772"/>
    <property type="match status" value="1"/>
</dbReference>
<gene>
    <name evidence="5" type="ORF">CJ229_000950</name>
    <name evidence="4" type="ORF">CJ229_007790</name>
</gene>
<dbReference type="RefSeq" id="WP_102167897.1">
    <property type="nucleotide sequence ID" value="NZ_CP136964.1"/>
</dbReference>
<dbReference type="EMBL" id="CP136964">
    <property type="protein sequence ID" value="WOS95979.1"/>
    <property type="molecule type" value="Genomic_DNA"/>
</dbReference>
<organism evidence="5 6">
    <name type="scientific">Nosocomiicoccus massiliensis</name>
    <dbReference type="NCBI Taxonomy" id="1232430"/>
    <lineage>
        <taxon>Bacteria</taxon>
        <taxon>Bacillati</taxon>
        <taxon>Bacillota</taxon>
        <taxon>Bacilli</taxon>
        <taxon>Bacillales</taxon>
        <taxon>Staphylococcaceae</taxon>
        <taxon>Nosocomiicoccus</taxon>
    </lineage>
</organism>
<evidence type="ECO:0000313" key="4">
    <source>
        <dbReference type="EMBL" id="WOS95979.1"/>
    </source>
</evidence>
<dbReference type="AlphaFoldDB" id="A0AAF0YI59"/>
<proteinExistence type="predicted"/>
<reference evidence="5 6" key="3">
    <citation type="submission" date="2023-10" db="EMBL/GenBank/DDBJ databases">
        <authorList>
            <person name="Choi B."/>
        </authorList>
    </citation>
    <scope>NUCLEOTIDE SEQUENCE [LARGE SCALE GENOMIC DNA]</scope>
    <source>
        <strain evidence="5 6">UMB0959</strain>
    </source>
</reference>
<dbReference type="InterPro" id="IPR025668">
    <property type="entry name" value="Tnp_DDE_dom"/>
</dbReference>
<evidence type="ECO:0000259" key="2">
    <source>
        <dbReference type="Pfam" id="PF05598"/>
    </source>
</evidence>
<protein>
    <submittedName>
        <fullName evidence="5">IS1182 family transposase</fullName>
    </submittedName>
</protein>
<keyword evidence="6" id="KW-1185">Reference proteome</keyword>
<dbReference type="Pfam" id="PF13751">
    <property type="entry name" value="DDE_Tnp_1_6"/>
    <property type="match status" value="1"/>
</dbReference>
<name>A0AAF0YI59_9STAP</name>
<feature type="region of interest" description="Disordered" evidence="1">
    <location>
        <begin position="188"/>
        <end position="209"/>
    </location>
</feature>
<dbReference type="KEGG" id="nmy:CJ229_007790"/>
<dbReference type="NCBIfam" id="NF033551">
    <property type="entry name" value="transpos_IS1182"/>
    <property type="match status" value="1"/>
</dbReference>
<dbReference type="PANTHER" id="PTHR33408">
    <property type="entry name" value="TRANSPOSASE"/>
    <property type="match status" value="1"/>
</dbReference>
<reference evidence="5" key="2">
    <citation type="submission" date="2017-09" db="EMBL/GenBank/DDBJ databases">
        <authorList>
            <person name="Thomas-White K."/>
            <person name="Kumar N."/>
            <person name="Forster S."/>
            <person name="Putonti C."/>
            <person name="Lawley T."/>
            <person name="Wolfe A.J."/>
        </authorList>
    </citation>
    <scope>NUCLEOTIDE SEQUENCE</scope>
    <source>
        <strain evidence="5">UMB0959</strain>
    </source>
</reference>
<reference evidence="6" key="1">
    <citation type="submission" date="2017-09" db="EMBL/GenBank/DDBJ databases">
        <title>Bacterial strain isolated from the female urinary microbiota.</title>
        <authorList>
            <person name="Thomas-White K."/>
            <person name="Kumar N."/>
            <person name="Forster S."/>
            <person name="Putonti C."/>
            <person name="Lawley T."/>
            <person name="Wolfe A.J."/>
        </authorList>
    </citation>
    <scope>NUCLEOTIDE SEQUENCE [LARGE SCALE GENOMIC DNA]</scope>
    <source>
        <strain evidence="6">UMB0959</strain>
    </source>
</reference>
<dbReference type="InterPro" id="IPR047629">
    <property type="entry name" value="IS1182_transpos"/>
</dbReference>
<feature type="domain" description="Transposase InsH N-terminal" evidence="2">
    <location>
        <begin position="17"/>
        <end position="113"/>
    </location>
</feature>
<accession>A0AAF0YI59</accession>
<evidence type="ECO:0000256" key="1">
    <source>
        <dbReference type="SAM" id="MobiDB-lite"/>
    </source>
</evidence>
<dbReference type="PANTHER" id="PTHR33408:SF2">
    <property type="entry name" value="TRANSPOSASE DDE DOMAIN-CONTAINING PROTEIN"/>
    <property type="match status" value="1"/>
</dbReference>
<evidence type="ECO:0000313" key="6">
    <source>
        <dbReference type="Proteomes" id="UP000243626"/>
    </source>
</evidence>
<sequence length="451" mass="52392">MLGKSLNSRDQIEFVAISDLVPKDHLLRKVDAVLDLNFVYDSVKDRYCLDNGRPGIDPVILVKIVLIQHLFGIKSMRQTIREIDTNVAYRWYLGFGFHDKVPHFSTFGKNYARRFSDGQLFDEIFEHILEIAMSHGLIDTSALYIDSTHIKANANRNKYTKETIKKTATFYAEELREEVNDIRLSEGKKLYPPKESNEEKTSRVSKTDPDAGYYVKSEREKQFAYSMHACVDSHGFVLDQHVTPGNIHDSTQLHVSIDRLLEKGYSIQSVAVDAGYKTPANARYLLNKNITPYMPYTRPRGSKDLLKKSEYVYDEYYDVYLCPGGSELTYRRTDKDGYRLYMSDPMKCKECPLLSQCTKSQGKQKVITRHVWQSYIDTVEEIRHTEKGKTEYKKRSQTVERRFGDAKEQHGLRWTRHRGIKKVFRDTTLICACMNLKKLANWLIKEPQLTV</sequence>
<dbReference type="KEGG" id="nmy:CJ229_000950"/>
<feature type="compositionally biased region" description="Basic and acidic residues" evidence="1">
    <location>
        <begin position="195"/>
        <end position="209"/>
    </location>
</feature>
<dbReference type="Proteomes" id="UP000243626">
    <property type="component" value="Chromosome"/>
</dbReference>
<evidence type="ECO:0000259" key="3">
    <source>
        <dbReference type="Pfam" id="PF13751"/>
    </source>
</evidence>
<feature type="domain" description="Transposase DDE" evidence="3">
    <location>
        <begin position="322"/>
        <end position="440"/>
    </location>
</feature>
<dbReference type="EMBL" id="CP136964">
    <property type="protein sequence ID" value="WOS96343.1"/>
    <property type="molecule type" value="Genomic_DNA"/>
</dbReference>
<evidence type="ECO:0000313" key="5">
    <source>
        <dbReference type="EMBL" id="WOS96343.1"/>
    </source>
</evidence>
<dbReference type="InterPro" id="IPR008490">
    <property type="entry name" value="Transposase_InsH_N"/>
</dbReference>